<keyword evidence="3 4" id="KW-0862">Zinc</keyword>
<evidence type="ECO:0000259" key="6">
    <source>
        <dbReference type="PROSITE" id="PS50103"/>
    </source>
</evidence>
<protein>
    <recommendedName>
        <fullName evidence="6">C3H1-type domain-containing protein</fullName>
    </recommendedName>
</protein>
<dbReference type="Gene3D" id="4.10.1000.10">
    <property type="entry name" value="Zinc finger, CCCH-type"/>
    <property type="match status" value="1"/>
</dbReference>
<evidence type="ECO:0000256" key="5">
    <source>
        <dbReference type="SAM" id="MobiDB-lite"/>
    </source>
</evidence>
<keyword evidence="1 4" id="KW-0479">Metal-binding</keyword>
<evidence type="ECO:0000256" key="1">
    <source>
        <dbReference type="ARBA" id="ARBA00022723"/>
    </source>
</evidence>
<dbReference type="VEuPathDB" id="CryptoDB:Cvel_29470"/>
<dbReference type="PANTHER" id="PTHR14493:SF50">
    <property type="entry name" value="RING FINGER PROTEIN UNKEMPT"/>
    <property type="match status" value="1"/>
</dbReference>
<dbReference type="PROSITE" id="PS50103">
    <property type="entry name" value="ZF_C3H1"/>
    <property type="match status" value="2"/>
</dbReference>
<evidence type="ECO:0000256" key="2">
    <source>
        <dbReference type="ARBA" id="ARBA00022771"/>
    </source>
</evidence>
<dbReference type="EMBL" id="CDMZ01003268">
    <property type="protein sequence ID" value="CEM45746.1"/>
    <property type="molecule type" value="Genomic_DNA"/>
</dbReference>
<dbReference type="InterPro" id="IPR000571">
    <property type="entry name" value="Znf_CCCH"/>
</dbReference>
<organism evidence="7">
    <name type="scientific">Chromera velia CCMP2878</name>
    <dbReference type="NCBI Taxonomy" id="1169474"/>
    <lineage>
        <taxon>Eukaryota</taxon>
        <taxon>Sar</taxon>
        <taxon>Alveolata</taxon>
        <taxon>Colpodellida</taxon>
        <taxon>Chromeraceae</taxon>
        <taxon>Chromera</taxon>
    </lineage>
</organism>
<feature type="zinc finger region" description="C3H1-type" evidence="4">
    <location>
        <begin position="14"/>
        <end position="41"/>
    </location>
</feature>
<feature type="compositionally biased region" description="Low complexity" evidence="5">
    <location>
        <begin position="278"/>
        <end position="297"/>
    </location>
</feature>
<feature type="domain" description="C3H1-type" evidence="6">
    <location>
        <begin position="14"/>
        <end position="41"/>
    </location>
</feature>
<dbReference type="Pfam" id="PF00642">
    <property type="entry name" value="zf-CCCH"/>
    <property type="match status" value="1"/>
</dbReference>
<feature type="zinc finger region" description="C3H1-type" evidence="4">
    <location>
        <begin position="70"/>
        <end position="104"/>
    </location>
</feature>
<gene>
    <name evidence="7" type="ORF">Cvel_29470</name>
</gene>
<accession>A0A0G4HNJ5</accession>
<evidence type="ECO:0000313" key="7">
    <source>
        <dbReference type="EMBL" id="CEM45746.1"/>
    </source>
</evidence>
<dbReference type="InterPro" id="IPR036855">
    <property type="entry name" value="Znf_CCCH_sf"/>
</dbReference>
<dbReference type="AlphaFoldDB" id="A0A0G4HNJ5"/>
<feature type="compositionally biased region" description="Pro residues" evidence="5">
    <location>
        <begin position="311"/>
        <end position="323"/>
    </location>
</feature>
<reference evidence="7" key="1">
    <citation type="submission" date="2014-11" db="EMBL/GenBank/DDBJ databases">
        <authorList>
            <person name="Otto D Thomas"/>
            <person name="Naeem Raeece"/>
        </authorList>
    </citation>
    <scope>NUCLEOTIDE SEQUENCE</scope>
</reference>
<dbReference type="PANTHER" id="PTHR14493">
    <property type="entry name" value="UNKEMPT FAMILY MEMBER"/>
    <property type="match status" value="1"/>
</dbReference>
<feature type="region of interest" description="Disordered" evidence="5">
    <location>
        <begin position="409"/>
        <end position="428"/>
    </location>
</feature>
<feature type="region of interest" description="Disordered" evidence="5">
    <location>
        <begin position="439"/>
        <end position="517"/>
    </location>
</feature>
<evidence type="ECO:0000256" key="4">
    <source>
        <dbReference type="PROSITE-ProRule" id="PRU00723"/>
    </source>
</evidence>
<dbReference type="InterPro" id="IPR045234">
    <property type="entry name" value="Unkempt-like"/>
</dbReference>
<feature type="compositionally biased region" description="Low complexity" evidence="5">
    <location>
        <begin position="439"/>
        <end position="449"/>
    </location>
</feature>
<proteinExistence type="predicted"/>
<feature type="domain" description="C3H1-type" evidence="6">
    <location>
        <begin position="70"/>
        <end position="104"/>
    </location>
</feature>
<feature type="compositionally biased region" description="Pro residues" evidence="5">
    <location>
        <begin position="376"/>
        <end position="388"/>
    </location>
</feature>
<evidence type="ECO:0000256" key="3">
    <source>
        <dbReference type="ARBA" id="ARBA00022833"/>
    </source>
</evidence>
<feature type="compositionally biased region" description="Pro residues" evidence="5">
    <location>
        <begin position="230"/>
        <end position="239"/>
    </location>
</feature>
<feature type="region of interest" description="Disordered" evidence="5">
    <location>
        <begin position="229"/>
        <end position="396"/>
    </location>
</feature>
<dbReference type="Gene3D" id="3.30.1370.210">
    <property type="match status" value="1"/>
</dbReference>
<dbReference type="GO" id="GO:0008270">
    <property type="term" value="F:zinc ion binding"/>
    <property type="evidence" value="ECO:0007669"/>
    <property type="project" value="UniProtKB-KW"/>
</dbReference>
<dbReference type="SUPFAM" id="SSF90229">
    <property type="entry name" value="CCCH zinc finger"/>
    <property type="match status" value="1"/>
</dbReference>
<sequence>MAYSRKLDDKQINLFRTKLCERLASGSCSFGNRCQYSHNLQWPRRQPFSPFYPNSSAGPASSGAPKSVLRYMAIYCPDITVENGEVVENSCVRGEACPFSHTVEEMVFHPHFYKTRTCPDWRTPLGCQRYYCHFAHGPTEKRKAPLTTSSCPCVLPEIEPSLLIDVVRSLAAEGNKLEPLVPGAHASAPHAIKSPGASPMAASAVPTVPAIVVTRVGGGTTHMAAGLDGIPPPPPPPPDHGARLNLGLGASVGGHDGEGRKALPALGYSGTASSAQAVPVSGPPSTTAPGSSIGSPPEFMTRNVNSTQQTPPFPPGDAQPQQPPQVKRADTFHTTTTTVLRRNASTRTPSLQSDQDHPQAQAMSGGDQRKQVLSWCPPPSHPPPPPTAAPGSSNDGLMMKVMSAAMQAAQAALHEHQQANNGSGVPLENLQPFFQQMHNQMAQQTQHQQPSAVPPPPPSRGFTRSGTAPLPPVGPPPSRLPGEGLQKGKPGLRSLASTSSVGFGPGGSPRGRSGSIW</sequence>
<name>A0A0G4HNJ5_9ALVE</name>
<dbReference type="SMART" id="SM00356">
    <property type="entry name" value="ZnF_C3H1"/>
    <property type="match status" value="3"/>
</dbReference>
<feature type="compositionally biased region" description="Pro residues" evidence="5">
    <location>
        <begin position="469"/>
        <end position="479"/>
    </location>
</feature>
<keyword evidence="2 4" id="KW-0863">Zinc-finger</keyword>
<feature type="compositionally biased region" description="Polar residues" evidence="5">
    <location>
        <begin position="339"/>
        <end position="353"/>
    </location>
</feature>